<dbReference type="InterPro" id="IPR011009">
    <property type="entry name" value="Kinase-like_dom_sf"/>
</dbReference>
<dbReference type="InterPro" id="IPR000719">
    <property type="entry name" value="Prot_kinase_dom"/>
</dbReference>
<dbReference type="SUPFAM" id="SSF48371">
    <property type="entry name" value="ARM repeat"/>
    <property type="match status" value="1"/>
</dbReference>
<feature type="compositionally biased region" description="Acidic residues" evidence="1">
    <location>
        <begin position="729"/>
        <end position="740"/>
    </location>
</feature>
<dbReference type="GO" id="GO:0005524">
    <property type="term" value="F:ATP binding"/>
    <property type="evidence" value="ECO:0007669"/>
    <property type="project" value="InterPro"/>
</dbReference>
<evidence type="ECO:0000256" key="1">
    <source>
        <dbReference type="SAM" id="MobiDB-lite"/>
    </source>
</evidence>
<name>A0A2C5ZRX8_9HYPO</name>
<dbReference type="Gene3D" id="3.30.200.20">
    <property type="entry name" value="Phosphorylase Kinase, domain 1"/>
    <property type="match status" value="1"/>
</dbReference>
<evidence type="ECO:0000313" key="4">
    <source>
        <dbReference type="Proteomes" id="UP000224854"/>
    </source>
</evidence>
<dbReference type="GO" id="GO:0006409">
    <property type="term" value="P:tRNA export from nucleus"/>
    <property type="evidence" value="ECO:0007669"/>
    <property type="project" value="TreeGrafter"/>
</dbReference>
<dbReference type="GO" id="GO:0004672">
    <property type="term" value="F:protein kinase activity"/>
    <property type="evidence" value="ECO:0007669"/>
    <property type="project" value="InterPro"/>
</dbReference>
<accession>A0A2C5ZRX8</accession>
<evidence type="ECO:0000313" key="3">
    <source>
        <dbReference type="EMBL" id="PHH82746.1"/>
    </source>
</evidence>
<protein>
    <recommendedName>
        <fullName evidence="2">Protein kinase domain-containing protein</fullName>
    </recommendedName>
</protein>
<comment type="caution">
    <text evidence="3">The sequence shown here is derived from an EMBL/GenBank/DDBJ whole genome shotgun (WGS) entry which is preliminary data.</text>
</comment>
<reference evidence="3 4" key="1">
    <citation type="submission" date="2017-06" db="EMBL/GenBank/DDBJ databases">
        <title>Ant-infecting Ophiocordyceps genomes reveal a high diversity of potential behavioral manipulation genes and a possible major role for enterotoxins.</title>
        <authorList>
            <person name="De Bekker C."/>
            <person name="Evans H.C."/>
            <person name="Brachmann A."/>
            <person name="Hughes D.P."/>
        </authorList>
    </citation>
    <scope>NUCLEOTIDE SEQUENCE [LARGE SCALE GENOMIC DNA]</scope>
    <source>
        <strain evidence="3 4">1348a</strain>
    </source>
</reference>
<feature type="domain" description="Protein kinase" evidence="2">
    <location>
        <begin position="1"/>
        <end position="280"/>
    </location>
</feature>
<dbReference type="PANTHER" id="PTHR12984">
    <property type="entry name" value="SCY1-RELATED S/T PROTEIN KINASE-LIKE"/>
    <property type="match status" value="1"/>
</dbReference>
<organism evidence="3 4">
    <name type="scientific">Ophiocordyceps australis</name>
    <dbReference type="NCBI Taxonomy" id="1399860"/>
    <lineage>
        <taxon>Eukaryota</taxon>
        <taxon>Fungi</taxon>
        <taxon>Dikarya</taxon>
        <taxon>Ascomycota</taxon>
        <taxon>Pezizomycotina</taxon>
        <taxon>Sordariomycetes</taxon>
        <taxon>Hypocreomycetidae</taxon>
        <taxon>Hypocreales</taxon>
        <taxon>Ophiocordycipitaceae</taxon>
        <taxon>Ophiocordyceps</taxon>
    </lineage>
</organism>
<feature type="compositionally biased region" description="Low complexity" evidence="1">
    <location>
        <begin position="697"/>
        <end position="719"/>
    </location>
</feature>
<dbReference type="Gene3D" id="1.25.10.10">
    <property type="entry name" value="Leucine-rich Repeat Variant"/>
    <property type="match status" value="1"/>
</dbReference>
<dbReference type="Gene3D" id="1.10.510.10">
    <property type="entry name" value="Transferase(Phosphotransferase) domain 1"/>
    <property type="match status" value="1"/>
</dbReference>
<keyword evidence="4" id="KW-1185">Reference proteome</keyword>
<dbReference type="OrthoDB" id="447103at2759"/>
<gene>
    <name evidence="3" type="ORF">CDD82_5002</name>
</gene>
<dbReference type="InterPro" id="IPR051177">
    <property type="entry name" value="CIK-Related_Protein"/>
</dbReference>
<dbReference type="PANTHER" id="PTHR12984:SF3">
    <property type="entry name" value="N-TERMINAL KINASE-LIKE PROTEIN"/>
    <property type="match status" value="1"/>
</dbReference>
<feature type="compositionally biased region" description="Polar residues" evidence="1">
    <location>
        <begin position="646"/>
        <end position="664"/>
    </location>
</feature>
<dbReference type="Proteomes" id="UP000224854">
    <property type="component" value="Unassembled WGS sequence"/>
</dbReference>
<evidence type="ECO:0000259" key="2">
    <source>
        <dbReference type="PROSITE" id="PS50011"/>
    </source>
</evidence>
<sequence>MDFLKSAVASAMAQGPPFPYSFGDRVDVEESIWTLYNGTKREDASDCSIFAFDIPANKGRLPLAKNALKKLRTMRHPGVIKVLDTVETDNYIYIATERLVPLPWHVRRKSLSPETMKWGLHNIARTVKFINGDASSIHGSLRVGSIYTSQSGEWKLGGFELLTSVKDDESVIYTYGSLTPDSARYACPELARDGWDVIKKNPLTAVDSFNFGSVIFEVFNARISVANFLEQGNRTNSFFDTPLIKLTEGIDNLGVKTPAEREAFLGDLDKVTDDFPEEYFMLKVLPELMKSVEFGGGGPKALGVVLKIASSIPSSDFDAKVTPFLIRAFANPDRALRVCLLDSLSLIIDKLPQKVVNDKMFPHIMNGFTDIQPVVREQTLKSVLVLVTKLSDRTINGELLRQLARTANDEQPGIRTNTTICLGKLARNLATSSRCKVLMAAFTRSLRDPFVHARNASLMALAATADVFSAEDAASRILPAVCPLLIDKEKLVRDQAHRTMDVFVQKLRKAAESMPDSVLPPPQSAEAPAARMSTPQAAGTSGWTGWAISSFTNKLSAVAGDMQTANGTNNSPAASAPLPGSEAKRPPMSSASPLHRQAIKSPPQEASGPPSPTTSAVADAFLVDEGLDSWGDMDDIGDGDETLEASASATVNTSQAPATVSSTPFDDEEPDFAGWLAAQSQKKKAGSGKPLPKGLSKATTAKKPMTKPAAKAASKPAAAKKIDMKPKETDDDDDGWGDGW</sequence>
<feature type="region of interest" description="Disordered" evidence="1">
    <location>
        <begin position="562"/>
        <end position="616"/>
    </location>
</feature>
<feature type="region of interest" description="Disordered" evidence="1">
    <location>
        <begin position="513"/>
        <end position="541"/>
    </location>
</feature>
<dbReference type="PROSITE" id="PS50011">
    <property type="entry name" value="PROTEIN_KINASE_DOM"/>
    <property type="match status" value="1"/>
</dbReference>
<dbReference type="InterPro" id="IPR016024">
    <property type="entry name" value="ARM-type_fold"/>
</dbReference>
<feature type="region of interest" description="Disordered" evidence="1">
    <location>
        <begin position="646"/>
        <end position="740"/>
    </location>
</feature>
<dbReference type="SUPFAM" id="SSF56112">
    <property type="entry name" value="Protein kinase-like (PK-like)"/>
    <property type="match status" value="1"/>
</dbReference>
<dbReference type="EMBL" id="NJEU01000044">
    <property type="protein sequence ID" value="PHH82746.1"/>
    <property type="molecule type" value="Genomic_DNA"/>
</dbReference>
<dbReference type="AlphaFoldDB" id="A0A2C5ZRX8"/>
<dbReference type="InterPro" id="IPR011989">
    <property type="entry name" value="ARM-like"/>
</dbReference>
<proteinExistence type="predicted"/>
<feature type="compositionally biased region" description="Polar residues" evidence="1">
    <location>
        <begin position="563"/>
        <end position="573"/>
    </location>
</feature>
<dbReference type="GO" id="GO:0005737">
    <property type="term" value="C:cytoplasm"/>
    <property type="evidence" value="ECO:0007669"/>
    <property type="project" value="TreeGrafter"/>
</dbReference>